<dbReference type="Proteomes" id="UP001433268">
    <property type="component" value="Unassembled WGS sequence"/>
</dbReference>
<dbReference type="GeneID" id="92046327"/>
<comment type="caution">
    <text evidence="2">The sequence shown here is derived from an EMBL/GenBank/DDBJ whole genome shotgun (WGS) entry which is preliminary data.</text>
</comment>
<proteinExistence type="predicted"/>
<dbReference type="RefSeq" id="XP_066668609.1">
    <property type="nucleotide sequence ID" value="XM_066813267.1"/>
</dbReference>
<feature type="compositionally biased region" description="Low complexity" evidence="1">
    <location>
        <begin position="67"/>
        <end position="82"/>
    </location>
</feature>
<feature type="region of interest" description="Disordered" evidence="1">
    <location>
        <begin position="66"/>
        <end position="88"/>
    </location>
</feature>
<sequence length="334" mass="38232">MTSSSQDKVFDTTELLECILLHVDLATLLTSAQRVRRRWHELISDSPELQRHLFFRAIPEQPDKKSSAAAAAALDGTSSTSTRDPEVNPLLKDKFPLFFYEPPAKTDTYSLQTLDTERGLSRSYIRSRYFVQDCDSQTRTFNFASFSRGPGSRDWDRGMPERRLAMAKSEARRAAFLRPGASWRRMLVAQPPPRLVGFFEETATQERSRGREEHRFSELRLDDGLRMGALYDAAVGWVAPYQLCGIVWRPAGLDSAWTVLRGIEGRAGAMYQVMADLESRADVILRLEKSGREGEVVTRQKTRHEMLRRARDEFSRRFSHPEARGSCPSIRRRL</sequence>
<keyword evidence="3" id="KW-1185">Reference proteome</keyword>
<name>A0ABR1WC96_9PEZI</name>
<dbReference type="InterPro" id="IPR036047">
    <property type="entry name" value="F-box-like_dom_sf"/>
</dbReference>
<accession>A0ABR1WC96</accession>
<protein>
    <submittedName>
        <fullName evidence="2">F-box-like domain-containing protein</fullName>
    </submittedName>
</protein>
<evidence type="ECO:0000256" key="1">
    <source>
        <dbReference type="SAM" id="MobiDB-lite"/>
    </source>
</evidence>
<dbReference type="SUPFAM" id="SSF81383">
    <property type="entry name" value="F-box domain"/>
    <property type="match status" value="1"/>
</dbReference>
<reference evidence="2 3" key="1">
    <citation type="submission" date="2023-01" db="EMBL/GenBank/DDBJ databases">
        <title>Analysis of 21 Apiospora genomes using comparative genomics revels a genus with tremendous synthesis potential of carbohydrate active enzymes and secondary metabolites.</title>
        <authorList>
            <person name="Sorensen T."/>
        </authorList>
    </citation>
    <scope>NUCLEOTIDE SEQUENCE [LARGE SCALE GENOMIC DNA]</scope>
    <source>
        <strain evidence="2 3">CBS 114990</strain>
    </source>
</reference>
<dbReference type="EMBL" id="JAQQWN010000006">
    <property type="protein sequence ID" value="KAK8081134.1"/>
    <property type="molecule type" value="Genomic_DNA"/>
</dbReference>
<gene>
    <name evidence="2" type="ORF">PG997_008952</name>
</gene>
<organism evidence="2 3">
    <name type="scientific">Apiospora hydei</name>
    <dbReference type="NCBI Taxonomy" id="1337664"/>
    <lineage>
        <taxon>Eukaryota</taxon>
        <taxon>Fungi</taxon>
        <taxon>Dikarya</taxon>
        <taxon>Ascomycota</taxon>
        <taxon>Pezizomycotina</taxon>
        <taxon>Sordariomycetes</taxon>
        <taxon>Xylariomycetidae</taxon>
        <taxon>Amphisphaeriales</taxon>
        <taxon>Apiosporaceae</taxon>
        <taxon>Apiospora</taxon>
    </lineage>
</organism>
<evidence type="ECO:0000313" key="2">
    <source>
        <dbReference type="EMBL" id="KAK8081134.1"/>
    </source>
</evidence>
<evidence type="ECO:0000313" key="3">
    <source>
        <dbReference type="Proteomes" id="UP001433268"/>
    </source>
</evidence>